<comment type="caution">
    <text evidence="1">The sequence shown here is derived from an EMBL/GenBank/DDBJ whole genome shotgun (WGS) entry which is preliminary data.</text>
</comment>
<accession>A0A8J7LYC3</accession>
<dbReference type="AlphaFoldDB" id="A0A8J7LYC3"/>
<evidence type="ECO:0000313" key="2">
    <source>
        <dbReference type="Proteomes" id="UP000636888"/>
    </source>
</evidence>
<evidence type="ECO:0000313" key="1">
    <source>
        <dbReference type="EMBL" id="MBJ6724537.1"/>
    </source>
</evidence>
<dbReference type="RefSeq" id="WP_199383378.1">
    <property type="nucleotide sequence ID" value="NZ_JAEMHM010000005.1"/>
</dbReference>
<keyword evidence="2" id="KW-1185">Reference proteome</keyword>
<sequence length="114" mass="12430">MKPMRRLSSHMLAVLMSVPLVLLMLQVGIALLHQHHDASYYDNDDQFHYVSGHATVSGSTSVHLSPAADVLPFARIAFVKDRGTGRPTTRPADFGPKPFPAVSPLLFPERASPA</sequence>
<protein>
    <submittedName>
        <fullName evidence="1">Uncharacterized protein</fullName>
    </submittedName>
</protein>
<organism evidence="1 2">
    <name type="scientific">Geomesophilobacter sediminis</name>
    <dbReference type="NCBI Taxonomy" id="2798584"/>
    <lineage>
        <taxon>Bacteria</taxon>
        <taxon>Pseudomonadati</taxon>
        <taxon>Thermodesulfobacteriota</taxon>
        <taxon>Desulfuromonadia</taxon>
        <taxon>Geobacterales</taxon>
        <taxon>Geobacteraceae</taxon>
        <taxon>Geomesophilobacter</taxon>
    </lineage>
</organism>
<proteinExistence type="predicted"/>
<dbReference type="Proteomes" id="UP000636888">
    <property type="component" value="Unassembled WGS sequence"/>
</dbReference>
<gene>
    <name evidence="1" type="ORF">JFN93_07455</name>
</gene>
<reference evidence="1" key="1">
    <citation type="submission" date="2020-12" db="EMBL/GenBank/DDBJ databases">
        <title>Geomonas sp. Red875, isolated from river sediment.</title>
        <authorList>
            <person name="Xu Z."/>
            <person name="Zhang Z."/>
            <person name="Masuda Y."/>
            <person name="Itoh H."/>
            <person name="Senoo K."/>
        </authorList>
    </citation>
    <scope>NUCLEOTIDE SEQUENCE</scope>
    <source>
        <strain evidence="1">Red875</strain>
    </source>
</reference>
<dbReference type="EMBL" id="JAEMHM010000005">
    <property type="protein sequence ID" value="MBJ6724537.1"/>
    <property type="molecule type" value="Genomic_DNA"/>
</dbReference>
<name>A0A8J7LYC3_9BACT</name>